<feature type="region of interest" description="Disordered" evidence="1">
    <location>
        <begin position="37"/>
        <end position="72"/>
    </location>
</feature>
<evidence type="ECO:0000313" key="2">
    <source>
        <dbReference type="EMBL" id="MFD0948042.1"/>
    </source>
</evidence>
<reference evidence="3" key="1">
    <citation type="journal article" date="2019" name="Int. J. Syst. Evol. Microbiol.">
        <title>The Global Catalogue of Microorganisms (GCM) 10K type strain sequencing project: providing services to taxonomists for standard genome sequencing and annotation.</title>
        <authorList>
            <consortium name="The Broad Institute Genomics Platform"/>
            <consortium name="The Broad Institute Genome Sequencing Center for Infectious Disease"/>
            <person name="Wu L."/>
            <person name="Ma J."/>
        </authorList>
    </citation>
    <scope>NUCLEOTIDE SEQUENCE [LARGE SCALE GENOMIC DNA]</scope>
    <source>
        <strain evidence="3">CCUG 62982</strain>
    </source>
</reference>
<evidence type="ECO:0000256" key="1">
    <source>
        <dbReference type="SAM" id="MobiDB-lite"/>
    </source>
</evidence>
<gene>
    <name evidence="2" type="ORF">ACFQ1E_16990</name>
</gene>
<dbReference type="EMBL" id="JBHTJG010000010">
    <property type="protein sequence ID" value="MFD0948042.1"/>
    <property type="molecule type" value="Genomic_DNA"/>
</dbReference>
<name>A0ABW3HA47_9SPHN</name>
<accession>A0ABW3HA47</accession>
<evidence type="ECO:0000313" key="3">
    <source>
        <dbReference type="Proteomes" id="UP001596977"/>
    </source>
</evidence>
<proteinExistence type="predicted"/>
<protein>
    <submittedName>
        <fullName evidence="2">Uncharacterized protein</fullName>
    </submittedName>
</protein>
<sequence length="72" mass="7850">MTRKADIERARALAAEAIALCDQLGLDLPAAHFQHGLDTMPQGSEIRVVREDRLPWGGSRKRSPKSSPPGES</sequence>
<dbReference type="Proteomes" id="UP001596977">
    <property type="component" value="Unassembled WGS sequence"/>
</dbReference>
<organism evidence="2 3">
    <name type="scientific">Sphingomonas canadensis</name>
    <dbReference type="NCBI Taxonomy" id="1219257"/>
    <lineage>
        <taxon>Bacteria</taxon>
        <taxon>Pseudomonadati</taxon>
        <taxon>Pseudomonadota</taxon>
        <taxon>Alphaproteobacteria</taxon>
        <taxon>Sphingomonadales</taxon>
        <taxon>Sphingomonadaceae</taxon>
        <taxon>Sphingomonas</taxon>
    </lineage>
</organism>
<keyword evidence="3" id="KW-1185">Reference proteome</keyword>
<comment type="caution">
    <text evidence="2">The sequence shown here is derived from an EMBL/GenBank/DDBJ whole genome shotgun (WGS) entry which is preliminary data.</text>
</comment>
<dbReference type="RefSeq" id="WP_264945858.1">
    <property type="nucleotide sequence ID" value="NZ_JAPDRA010000010.1"/>
</dbReference>